<keyword evidence="10" id="KW-0406">Ion transport</keyword>
<protein>
    <recommendedName>
        <fullName evidence="3">ferric-chelate reductase (NADPH)</fullName>
        <ecNumber evidence="3">1.16.1.9</ecNumber>
    </recommendedName>
</protein>
<comment type="subcellular location">
    <subcellularLocation>
        <location evidence="1">Cell membrane</location>
        <topology evidence="1">Multi-pass membrane protein</topology>
    </subcellularLocation>
</comment>
<dbReference type="PROSITE" id="PS51384">
    <property type="entry name" value="FAD_FR"/>
    <property type="match status" value="1"/>
</dbReference>
<dbReference type="Pfam" id="PF08022">
    <property type="entry name" value="FAD_binding_8"/>
    <property type="match status" value="1"/>
</dbReference>
<dbReference type="GO" id="GO:0015677">
    <property type="term" value="P:copper ion import"/>
    <property type="evidence" value="ECO:0007669"/>
    <property type="project" value="TreeGrafter"/>
</dbReference>
<comment type="similarity">
    <text evidence="2">Belongs to the ferric reductase (FRE) family.</text>
</comment>
<evidence type="ECO:0000256" key="4">
    <source>
        <dbReference type="ARBA" id="ARBA00022448"/>
    </source>
</evidence>
<accession>A0A1E3JL63</accession>
<evidence type="ECO:0000313" key="17">
    <source>
        <dbReference type="EMBL" id="ODO01396.1"/>
    </source>
</evidence>
<feature type="transmembrane region" description="Helical" evidence="15">
    <location>
        <begin position="291"/>
        <end position="312"/>
    </location>
</feature>
<dbReference type="InterPro" id="IPR013130">
    <property type="entry name" value="Fe3_Rdtase_TM_dom"/>
</dbReference>
<keyword evidence="6 15" id="KW-0812">Transmembrane</keyword>
<evidence type="ECO:0000256" key="9">
    <source>
        <dbReference type="ARBA" id="ARBA00023002"/>
    </source>
</evidence>
<dbReference type="InterPro" id="IPR017938">
    <property type="entry name" value="Riboflavin_synthase-like_b-brl"/>
</dbReference>
<evidence type="ECO:0000259" key="16">
    <source>
        <dbReference type="PROSITE" id="PS51384"/>
    </source>
</evidence>
<dbReference type="EMBL" id="MEKH01000010">
    <property type="protein sequence ID" value="ODO01396.1"/>
    <property type="molecule type" value="Genomic_DNA"/>
</dbReference>
<dbReference type="GO" id="GO:0006879">
    <property type="term" value="P:intracellular iron ion homeostasis"/>
    <property type="evidence" value="ECO:0007669"/>
    <property type="project" value="TreeGrafter"/>
</dbReference>
<keyword evidence="9" id="KW-0560">Oxidoreductase</keyword>
<dbReference type="GO" id="GO:0005886">
    <property type="term" value="C:plasma membrane"/>
    <property type="evidence" value="ECO:0007669"/>
    <property type="project" value="UniProtKB-SubCell"/>
</dbReference>
<evidence type="ECO:0000256" key="2">
    <source>
        <dbReference type="ARBA" id="ARBA00006278"/>
    </source>
</evidence>
<dbReference type="SUPFAM" id="SSF52343">
    <property type="entry name" value="Ferredoxin reductase-like, C-terminal NADP-linked domain"/>
    <property type="match status" value="1"/>
</dbReference>
<keyword evidence="8 15" id="KW-1133">Transmembrane helix</keyword>
<feature type="transmembrane region" description="Helical" evidence="15">
    <location>
        <begin position="61"/>
        <end position="81"/>
    </location>
</feature>
<dbReference type="Pfam" id="PF01794">
    <property type="entry name" value="Ferric_reduct"/>
    <property type="match status" value="1"/>
</dbReference>
<dbReference type="CDD" id="cd06186">
    <property type="entry name" value="NOX_Duox_like_FAD_NADP"/>
    <property type="match status" value="1"/>
</dbReference>
<feature type="transmembrane region" description="Helical" evidence="15">
    <location>
        <begin position="156"/>
        <end position="179"/>
    </location>
</feature>
<feature type="compositionally biased region" description="Low complexity" evidence="14">
    <location>
        <begin position="17"/>
        <end position="40"/>
    </location>
</feature>
<dbReference type="InterPro" id="IPR017927">
    <property type="entry name" value="FAD-bd_FR_type"/>
</dbReference>
<dbReference type="Gene3D" id="2.40.30.10">
    <property type="entry name" value="Translation factors"/>
    <property type="match status" value="1"/>
</dbReference>
<feature type="transmembrane region" description="Helical" evidence="15">
    <location>
        <begin position="266"/>
        <end position="284"/>
    </location>
</feature>
<dbReference type="AlphaFoldDB" id="A0A1E3JL63"/>
<dbReference type="InterPro" id="IPR051410">
    <property type="entry name" value="Ferric/Cupric_Reductase"/>
</dbReference>
<evidence type="ECO:0000256" key="10">
    <source>
        <dbReference type="ARBA" id="ARBA00023065"/>
    </source>
</evidence>
<dbReference type="OrthoDB" id="4494341at2759"/>
<organism evidence="17 18">
    <name type="scientific">Cryptococcus amylolentus CBS 6273</name>
    <dbReference type="NCBI Taxonomy" id="1296118"/>
    <lineage>
        <taxon>Eukaryota</taxon>
        <taxon>Fungi</taxon>
        <taxon>Dikarya</taxon>
        <taxon>Basidiomycota</taxon>
        <taxon>Agaricomycotina</taxon>
        <taxon>Tremellomycetes</taxon>
        <taxon>Tremellales</taxon>
        <taxon>Cryptococcaceae</taxon>
        <taxon>Cryptococcus</taxon>
    </lineage>
</organism>
<dbReference type="InterPro" id="IPR039261">
    <property type="entry name" value="FNR_nucleotide-bd"/>
</dbReference>
<dbReference type="GO" id="GO:0006826">
    <property type="term" value="P:iron ion transport"/>
    <property type="evidence" value="ECO:0007669"/>
    <property type="project" value="TreeGrafter"/>
</dbReference>
<keyword evidence="7" id="KW-0249">Electron transport</keyword>
<evidence type="ECO:0000256" key="1">
    <source>
        <dbReference type="ARBA" id="ARBA00004651"/>
    </source>
</evidence>
<evidence type="ECO:0000256" key="5">
    <source>
        <dbReference type="ARBA" id="ARBA00022475"/>
    </source>
</evidence>
<keyword evidence="12" id="KW-0325">Glycoprotein</keyword>
<dbReference type="Gene3D" id="3.40.50.80">
    <property type="entry name" value="Nucleotide-binding domain of ferredoxin-NADP reductase (FNR) module"/>
    <property type="match status" value="1"/>
</dbReference>
<keyword evidence="5" id="KW-1003">Cell membrane</keyword>
<dbReference type="PANTHER" id="PTHR32361">
    <property type="entry name" value="FERRIC/CUPRIC REDUCTASE TRANSMEMBRANE COMPONENT"/>
    <property type="match status" value="1"/>
</dbReference>
<dbReference type="InterPro" id="IPR013112">
    <property type="entry name" value="FAD-bd_8"/>
</dbReference>
<evidence type="ECO:0000256" key="13">
    <source>
        <dbReference type="ARBA" id="ARBA00048483"/>
    </source>
</evidence>
<evidence type="ECO:0000256" key="12">
    <source>
        <dbReference type="ARBA" id="ARBA00023180"/>
    </source>
</evidence>
<comment type="catalytic activity">
    <reaction evidence="13">
        <text>2 a Fe(II)-siderophore + NADP(+) + H(+) = 2 a Fe(III)-siderophore + NADPH</text>
        <dbReference type="Rhea" id="RHEA:28795"/>
        <dbReference type="Rhea" id="RHEA-COMP:11342"/>
        <dbReference type="Rhea" id="RHEA-COMP:11344"/>
        <dbReference type="ChEBI" id="CHEBI:15378"/>
        <dbReference type="ChEBI" id="CHEBI:29033"/>
        <dbReference type="ChEBI" id="CHEBI:29034"/>
        <dbReference type="ChEBI" id="CHEBI:57783"/>
        <dbReference type="ChEBI" id="CHEBI:58349"/>
        <dbReference type="EC" id="1.16.1.9"/>
    </reaction>
</comment>
<dbReference type="SFLD" id="SFLDG01168">
    <property type="entry name" value="Ferric_reductase_subgroup_(FRE"/>
    <property type="match status" value="1"/>
</dbReference>
<evidence type="ECO:0000256" key="3">
    <source>
        <dbReference type="ARBA" id="ARBA00012668"/>
    </source>
</evidence>
<dbReference type="SFLD" id="SFLDS00052">
    <property type="entry name" value="Ferric_Reductase_Domain"/>
    <property type="match status" value="1"/>
</dbReference>
<keyword evidence="4" id="KW-0813">Transport</keyword>
<feature type="region of interest" description="Disordered" evidence="14">
    <location>
        <begin position="17"/>
        <end position="44"/>
    </location>
</feature>
<comment type="caution">
    <text evidence="17">The sequence shown here is derived from an EMBL/GenBank/DDBJ whole genome shotgun (WGS) entry which is preliminary data.</text>
</comment>
<evidence type="ECO:0000256" key="8">
    <source>
        <dbReference type="ARBA" id="ARBA00022989"/>
    </source>
</evidence>
<name>A0A1E3JL63_9TREE</name>
<feature type="region of interest" description="Disordered" evidence="14">
    <location>
        <begin position="105"/>
        <end position="130"/>
    </location>
</feature>
<reference evidence="17 18" key="1">
    <citation type="submission" date="2016-06" db="EMBL/GenBank/DDBJ databases">
        <title>Evolution of pathogenesis and genome organization in the Tremellales.</title>
        <authorList>
            <person name="Cuomo C."/>
            <person name="Litvintseva A."/>
            <person name="Heitman J."/>
            <person name="Chen Y."/>
            <person name="Sun S."/>
            <person name="Springer D."/>
            <person name="Dromer F."/>
            <person name="Young S."/>
            <person name="Zeng Q."/>
            <person name="Chapman S."/>
            <person name="Gujja S."/>
            <person name="Saif S."/>
            <person name="Birren B."/>
        </authorList>
    </citation>
    <scope>NUCLEOTIDE SEQUENCE [LARGE SCALE GENOMIC DNA]</scope>
    <source>
        <strain evidence="17 18">CBS 6273</strain>
    </source>
</reference>
<evidence type="ECO:0000256" key="11">
    <source>
        <dbReference type="ARBA" id="ARBA00023136"/>
    </source>
</evidence>
<proteinExistence type="inferred from homology"/>
<feature type="domain" description="FAD-binding FR-type" evidence="16">
    <location>
        <begin position="350"/>
        <end position="456"/>
    </location>
</feature>
<dbReference type="SUPFAM" id="SSF63380">
    <property type="entry name" value="Riboflavin synthase domain-like"/>
    <property type="match status" value="1"/>
</dbReference>
<dbReference type="Pfam" id="PF08030">
    <property type="entry name" value="NAD_binding_6"/>
    <property type="match status" value="1"/>
</dbReference>
<dbReference type="Proteomes" id="UP000095149">
    <property type="component" value="Unassembled WGS sequence"/>
</dbReference>
<evidence type="ECO:0000256" key="7">
    <source>
        <dbReference type="ARBA" id="ARBA00022982"/>
    </source>
</evidence>
<dbReference type="InterPro" id="IPR013121">
    <property type="entry name" value="Fe_red_NAD-bd_6"/>
</dbReference>
<dbReference type="GO" id="GO:0052851">
    <property type="term" value="F:ferric-chelate reductase (NADPH) activity"/>
    <property type="evidence" value="ECO:0007669"/>
    <property type="project" value="UniProtKB-EC"/>
</dbReference>
<evidence type="ECO:0000256" key="14">
    <source>
        <dbReference type="SAM" id="MobiDB-lite"/>
    </source>
</evidence>
<dbReference type="EC" id="1.16.1.9" evidence="3"/>
<evidence type="ECO:0000256" key="6">
    <source>
        <dbReference type="ARBA" id="ARBA00022692"/>
    </source>
</evidence>
<evidence type="ECO:0000256" key="15">
    <source>
        <dbReference type="SAM" id="Phobius"/>
    </source>
</evidence>
<evidence type="ECO:0000313" key="18">
    <source>
        <dbReference type="Proteomes" id="UP000095149"/>
    </source>
</evidence>
<keyword evidence="11 15" id="KW-0472">Membrane</keyword>
<sequence length="694" mass="77725">MALRQIPLDMPTLLTSISPLNSTSPLPSNTTQNSTQNSTTPAPTGHILFTPRYHYYASRYSWLWILSAISFLVMLHLLRLLRHHHRRQRQRQSLRREVRGYKAVAGDEDDRHASDPSSSPASGNGMRKRAGWATRQLRAIGAGWRNVMYLSRFPSWLYMPETVADAVWTLLYMGVYLFFGFYKTSSWFPMRNDNVANQFGVMSFSQLPLILLLVSKNNPISSLTGITYQKLNYLHRASSRLCLLTSWVHALLWTPRVWAAGDTRPYLLFGIAALTGFTMLWITSFRIIRRVAYEFFLVAHILFSIMYLVGALFHWKWLHYWVWPALLIWGVDRAIRFGRFVYINGFVPEGGGRGGRGRCKVELLDHDVMRITINRQNWSWKAGQHAFISAPSISLSPHESHPFSIANVPTPSSNDAIFLIRIHSGFTKRLRLALGGDVERGVRMYVEGPYGYAHSLDGYEAVLLLAGGTGVTFGSGHMLQILQNAKEGGSAVKHLHLVWHIRHPEDIEWLAPLLNLAASLSAQSEIELRVDVYVTKSHASDEPLPPNGISERLAAMAPDYLRERFDEARIPLTPFGAEPGTPGTMGGGESRDETILLPKPLPPMMSGTREMGRVGRFGLTGEAASLVKWHRGRADLGSIVEEDARACEGAMNVSVCGPVQLLQSAKKAVKEVSTMRATRDGLASIDFFEETLGA</sequence>
<gene>
    <name evidence="17" type="ORF">I350_06215</name>
</gene>
<dbReference type="PANTHER" id="PTHR32361:SF9">
    <property type="entry name" value="FERRIC REDUCTASE TRANSMEMBRANE COMPONENT 3-RELATED"/>
    <property type="match status" value="1"/>
</dbReference>